<keyword evidence="25" id="KW-0378">Hydrolase</keyword>
<keyword evidence="15" id="KW-0234">DNA repair</keyword>
<dbReference type="Pfam" id="PF14716">
    <property type="entry name" value="HHH_8"/>
    <property type="match status" value="1"/>
</dbReference>
<keyword evidence="7" id="KW-0237">DNA synthesis</keyword>
<keyword evidence="25" id="KW-0540">Nuclease</keyword>
<evidence type="ECO:0000256" key="20">
    <source>
        <dbReference type="ARBA" id="ARBA00045548"/>
    </source>
</evidence>
<feature type="domain" description="Helix-hairpin-helix DNA-binding motif class 1" evidence="22">
    <location>
        <begin position="51"/>
        <end position="70"/>
    </location>
</feature>
<dbReference type="Gene3D" id="1.10.150.20">
    <property type="entry name" value="5' to 3' exonuclease, C-terminal subdomain"/>
    <property type="match status" value="1"/>
</dbReference>
<dbReference type="InterPro" id="IPR050243">
    <property type="entry name" value="PHP_phosphatase"/>
</dbReference>
<dbReference type="InterPro" id="IPR022311">
    <property type="entry name" value="PolX-like"/>
</dbReference>
<dbReference type="InterPro" id="IPR003141">
    <property type="entry name" value="Pol/His_phosphatase_N"/>
</dbReference>
<comment type="function">
    <text evidence="20">Repair polymerase that plays a key role in base-excision repair. During this process, the damaged base is excised by specific DNA glycosylases, the DNA backbone is nicked at the abasic site by an apurinic/apyrimidic (AP) endonuclease, and POLB removes 5'-deoxyribose-phosphate from the preincised AP site acting as a 5'-deoxyribose-phosphate lyase (5'-dRP lyase); through its DNA polymerase activity, it adds one nucleotide to the 3' end of the arising single-nucleotide gap. Conducts 'gap-filling' DNA synthesis in a stepwise distributive fashion rather than in a processive fashion as for other DNA polymerases. It is also able to cleave sugar-phosphate bonds 3' to an intact AP site, acting as an AP lyase.</text>
</comment>
<evidence type="ECO:0000256" key="18">
    <source>
        <dbReference type="ARBA" id="ARBA00044632"/>
    </source>
</evidence>
<comment type="catalytic activity">
    <reaction evidence="21">
        <text>DNA(n) + a 2'-deoxyribonucleoside 5'-triphosphate = DNA(n+1) + diphosphate</text>
        <dbReference type="Rhea" id="RHEA:22508"/>
        <dbReference type="Rhea" id="RHEA-COMP:17339"/>
        <dbReference type="Rhea" id="RHEA-COMP:17340"/>
        <dbReference type="ChEBI" id="CHEBI:33019"/>
        <dbReference type="ChEBI" id="CHEBI:61560"/>
        <dbReference type="ChEBI" id="CHEBI:173112"/>
        <dbReference type="EC" id="2.7.7.7"/>
    </reaction>
</comment>
<dbReference type="InterPro" id="IPR022312">
    <property type="entry name" value="DNA_pol_X"/>
</dbReference>
<keyword evidence="10" id="KW-0235">DNA replication</keyword>
<sequence length="580" mass="64193">MTREAAAEIFERIALLMELKGENPFKIRAYKTGAEVVESYAGDIMQLARDNQLAGIKGIGDALRDKLHEMALTGKLEFYEKLKAEFPEGLFALFDISGLGPKKIAALYSKLGVASLADLRRVCESGEAAKISGFGDKTVVKILEAIAFREQHASVFRQDQVYGLVQSMLEQLRAHPSVSRAEVCGSFRRGKETVGDLDFLVATKRPEEVIADFVKLPEVNKIIAQGGTKASVYATNGVQCDLRAVSSAEYPFALNYFTGSKEHNVVMRQRALDRGLSLNEYGFKPSQEGGSVPEEAAEIYEEKEIYRLLGLDYIEPELRENSGEFDASEKGRLPKLIELENLRGVFHNHTTASDGKATLREMAEAAMELGLQYLGIADHSKSSFQANGLDEKRLRAQLAEIRELNAEYAGQFRIFAGSEVDILKDGSLDFDDELLAELDYCVASVHNVFNLPEAEMTARIIRAIENPHVTMLGHVTGRLLALRPSYAVNIPAVIDAAAATNTIIELNASAWRLDMDWRWWRLAAEKGVKCSINPDAHSTRGLQDVLLGVRAARKGWLTRKDVINCLPLAEVEAALRAKER</sequence>
<name>A0A512MH41_9BACT</name>
<evidence type="ECO:0000256" key="5">
    <source>
        <dbReference type="ARBA" id="ARBA00020020"/>
    </source>
</evidence>
<evidence type="ECO:0000256" key="19">
    <source>
        <dbReference type="ARBA" id="ARBA00044678"/>
    </source>
</evidence>
<dbReference type="InterPro" id="IPR037160">
    <property type="entry name" value="DNA_Pol_thumb_sf"/>
</dbReference>
<dbReference type="SUPFAM" id="SSF81301">
    <property type="entry name" value="Nucleotidyltransferase"/>
    <property type="match status" value="1"/>
</dbReference>
<dbReference type="AlphaFoldDB" id="A0A512MH41"/>
<dbReference type="PANTHER" id="PTHR36928">
    <property type="entry name" value="PHOSPHATASE YCDX-RELATED"/>
    <property type="match status" value="1"/>
</dbReference>
<dbReference type="GO" id="GO:0140078">
    <property type="term" value="F:class I DNA-(apurinic or apyrimidinic site) endonuclease activity"/>
    <property type="evidence" value="ECO:0007669"/>
    <property type="project" value="UniProtKB-EC"/>
</dbReference>
<evidence type="ECO:0000256" key="2">
    <source>
        <dbReference type="ARBA" id="ARBA00004496"/>
    </source>
</evidence>
<evidence type="ECO:0000313" key="26">
    <source>
        <dbReference type="Proteomes" id="UP000321577"/>
    </source>
</evidence>
<keyword evidence="12" id="KW-0832">Ubl conjugation</keyword>
<dbReference type="Gene3D" id="3.30.210.10">
    <property type="entry name" value="DNA polymerase, thumb domain"/>
    <property type="match status" value="1"/>
</dbReference>
<dbReference type="FunFam" id="3.20.20.140:FF:000047">
    <property type="entry name" value="PHP domain-containing protein"/>
    <property type="match status" value="1"/>
</dbReference>
<dbReference type="Pfam" id="PF14791">
    <property type="entry name" value="DNA_pol_B_thumb"/>
    <property type="match status" value="1"/>
</dbReference>
<dbReference type="InterPro" id="IPR016195">
    <property type="entry name" value="Pol/histidinol_Pase-like"/>
</dbReference>
<dbReference type="PANTHER" id="PTHR36928:SF1">
    <property type="entry name" value="PHOSPHATASE YCDX-RELATED"/>
    <property type="match status" value="1"/>
</dbReference>
<evidence type="ECO:0000259" key="23">
    <source>
        <dbReference type="SMART" id="SM00481"/>
    </source>
</evidence>
<dbReference type="Proteomes" id="UP000321577">
    <property type="component" value="Unassembled WGS sequence"/>
</dbReference>
<accession>A0A512MH41</accession>
<evidence type="ECO:0000256" key="3">
    <source>
        <dbReference type="ARBA" id="ARBA00012417"/>
    </source>
</evidence>
<dbReference type="InterPro" id="IPR028207">
    <property type="entry name" value="DNA_pol_B_palm_palm"/>
</dbReference>
<dbReference type="PRINTS" id="PR00869">
    <property type="entry name" value="DNAPOLX"/>
</dbReference>
<organism evidence="25 26">
    <name type="scientific">Brevifollis gellanilyticus</name>
    <dbReference type="NCBI Taxonomy" id="748831"/>
    <lineage>
        <taxon>Bacteria</taxon>
        <taxon>Pseudomonadati</taxon>
        <taxon>Verrucomicrobiota</taxon>
        <taxon>Verrucomicrobiia</taxon>
        <taxon>Verrucomicrobiales</taxon>
        <taxon>Verrucomicrobiaceae</taxon>
    </lineage>
</organism>
<evidence type="ECO:0000256" key="13">
    <source>
        <dbReference type="ARBA" id="ARBA00022932"/>
    </source>
</evidence>
<dbReference type="SMART" id="SM00483">
    <property type="entry name" value="POLXc"/>
    <property type="match status" value="1"/>
</dbReference>
<dbReference type="InterPro" id="IPR003583">
    <property type="entry name" value="Hlx-hairpin-Hlx_DNA-bd_motif"/>
</dbReference>
<reference evidence="25 26" key="1">
    <citation type="submission" date="2019-07" db="EMBL/GenBank/DDBJ databases">
        <title>Whole genome shotgun sequence of Brevifollis gellanilyticus NBRC 108608.</title>
        <authorList>
            <person name="Hosoyama A."/>
            <person name="Uohara A."/>
            <person name="Ohji S."/>
            <person name="Ichikawa N."/>
        </authorList>
    </citation>
    <scope>NUCLEOTIDE SEQUENCE [LARGE SCALE GENOMIC DNA]</scope>
    <source>
        <strain evidence="25 26">NBRC 108608</strain>
    </source>
</reference>
<dbReference type="Gene3D" id="1.10.150.110">
    <property type="entry name" value="DNA polymerase beta, N-terminal domain-like"/>
    <property type="match status" value="1"/>
</dbReference>
<dbReference type="SUPFAM" id="SSF47802">
    <property type="entry name" value="DNA polymerase beta, N-terminal domain-like"/>
    <property type="match status" value="1"/>
</dbReference>
<dbReference type="PRINTS" id="PR00870">
    <property type="entry name" value="DNAPOLXBETA"/>
</dbReference>
<keyword evidence="9" id="KW-0548">Nucleotidyltransferase</keyword>
<dbReference type="CDD" id="cd07436">
    <property type="entry name" value="PHP_PolX"/>
    <property type="match status" value="1"/>
</dbReference>
<evidence type="ECO:0000259" key="22">
    <source>
        <dbReference type="SMART" id="SM00278"/>
    </source>
</evidence>
<dbReference type="EMBL" id="BKAG01000068">
    <property type="protein sequence ID" value="GEP46039.1"/>
    <property type="molecule type" value="Genomic_DNA"/>
</dbReference>
<evidence type="ECO:0000259" key="24">
    <source>
        <dbReference type="SMART" id="SM00483"/>
    </source>
</evidence>
<keyword evidence="13" id="KW-0239">DNA-directed DNA polymerase</keyword>
<dbReference type="Gene3D" id="3.20.20.140">
    <property type="entry name" value="Metal-dependent hydrolases"/>
    <property type="match status" value="1"/>
</dbReference>
<evidence type="ECO:0000256" key="11">
    <source>
        <dbReference type="ARBA" id="ARBA00022763"/>
    </source>
</evidence>
<evidence type="ECO:0000256" key="6">
    <source>
        <dbReference type="ARBA" id="ARBA00022481"/>
    </source>
</evidence>
<evidence type="ECO:0000256" key="15">
    <source>
        <dbReference type="ARBA" id="ARBA00023204"/>
    </source>
</evidence>
<dbReference type="RefSeq" id="WP_146855542.1">
    <property type="nucleotide sequence ID" value="NZ_BKAG01000068.1"/>
</dbReference>
<keyword evidence="25" id="KW-0269">Exonuclease</keyword>
<evidence type="ECO:0000256" key="21">
    <source>
        <dbReference type="ARBA" id="ARBA00049244"/>
    </source>
</evidence>
<evidence type="ECO:0000256" key="12">
    <source>
        <dbReference type="ARBA" id="ARBA00022843"/>
    </source>
</evidence>
<protein>
    <recommendedName>
        <fullName evidence="5">DNA polymerase beta</fullName>
        <ecNumber evidence="3">2.7.7.7</ecNumber>
        <ecNumber evidence="4">4.2.99.18</ecNumber>
    </recommendedName>
    <alternativeName>
        <fullName evidence="16">5'-deoxyribose-phosphate lyase</fullName>
    </alternativeName>
    <alternativeName>
        <fullName evidence="17">AP lyase</fullName>
    </alternativeName>
</protein>
<dbReference type="InterPro" id="IPR002054">
    <property type="entry name" value="DNA-dir_DNA_pol_X"/>
</dbReference>
<dbReference type="SMART" id="SM00481">
    <property type="entry name" value="POLIIIAc"/>
    <property type="match status" value="1"/>
</dbReference>
<dbReference type="GO" id="GO:0005829">
    <property type="term" value="C:cytosol"/>
    <property type="evidence" value="ECO:0007669"/>
    <property type="project" value="TreeGrafter"/>
</dbReference>
<keyword evidence="11" id="KW-0227">DNA damage</keyword>
<keyword evidence="14" id="KW-0915">Sodium</keyword>
<evidence type="ECO:0000256" key="10">
    <source>
        <dbReference type="ARBA" id="ARBA00022705"/>
    </source>
</evidence>
<comment type="caution">
    <text evidence="25">The sequence shown here is derived from an EMBL/GenBank/DDBJ whole genome shotgun (WGS) entry which is preliminary data.</text>
</comment>
<dbReference type="GO" id="GO:0008270">
    <property type="term" value="F:zinc ion binding"/>
    <property type="evidence" value="ECO:0007669"/>
    <property type="project" value="TreeGrafter"/>
</dbReference>
<dbReference type="GO" id="GO:0042578">
    <property type="term" value="F:phosphoric ester hydrolase activity"/>
    <property type="evidence" value="ECO:0007669"/>
    <property type="project" value="TreeGrafter"/>
</dbReference>
<feature type="domain" description="Helix-hairpin-helix DNA-binding motif class 1" evidence="22">
    <location>
        <begin position="91"/>
        <end position="110"/>
    </location>
</feature>
<proteinExistence type="predicted"/>
<dbReference type="NCBIfam" id="NF006375">
    <property type="entry name" value="PRK08609.1"/>
    <property type="match status" value="1"/>
</dbReference>
<evidence type="ECO:0000256" key="8">
    <source>
        <dbReference type="ARBA" id="ARBA00022679"/>
    </source>
</evidence>
<feature type="domain" description="Polymerase/histidinol phosphatase N-terminal" evidence="23">
    <location>
        <begin position="344"/>
        <end position="424"/>
    </location>
</feature>
<dbReference type="GO" id="GO:0004527">
    <property type="term" value="F:exonuclease activity"/>
    <property type="evidence" value="ECO:0007669"/>
    <property type="project" value="UniProtKB-KW"/>
</dbReference>
<dbReference type="SMART" id="SM00278">
    <property type="entry name" value="HhH1"/>
    <property type="match status" value="3"/>
</dbReference>
<gene>
    <name evidence="25" type="ORF">BGE01nite_53300</name>
</gene>
<keyword evidence="6" id="KW-0488">Methylation</keyword>
<dbReference type="EC" id="2.7.7.7" evidence="3"/>
<feature type="domain" description="DNA-directed DNA polymerase X" evidence="24">
    <location>
        <begin position="1"/>
        <end position="320"/>
    </location>
</feature>
<comment type="cofactor">
    <cofactor evidence="1">
        <name>Mg(2+)</name>
        <dbReference type="ChEBI" id="CHEBI:18420"/>
    </cofactor>
</comment>
<dbReference type="GO" id="GO:0003677">
    <property type="term" value="F:DNA binding"/>
    <property type="evidence" value="ECO:0007669"/>
    <property type="project" value="InterPro"/>
</dbReference>
<dbReference type="Pfam" id="PF14520">
    <property type="entry name" value="HHH_5"/>
    <property type="match status" value="1"/>
</dbReference>
<dbReference type="InterPro" id="IPR002008">
    <property type="entry name" value="DNA_pol_X_beta-like"/>
</dbReference>
<feature type="domain" description="Helix-hairpin-helix DNA-binding motif class 1" evidence="22">
    <location>
        <begin position="126"/>
        <end position="145"/>
    </location>
</feature>
<dbReference type="Gene3D" id="3.30.460.10">
    <property type="entry name" value="Beta Polymerase, domain 2"/>
    <property type="match status" value="1"/>
</dbReference>
<dbReference type="EC" id="4.2.99.18" evidence="4"/>
<dbReference type="InterPro" id="IPR043519">
    <property type="entry name" value="NT_sf"/>
</dbReference>
<dbReference type="SUPFAM" id="SSF89550">
    <property type="entry name" value="PHP domain-like"/>
    <property type="match status" value="1"/>
</dbReference>
<dbReference type="CDD" id="cd00141">
    <property type="entry name" value="NT_POLXc"/>
    <property type="match status" value="1"/>
</dbReference>
<dbReference type="OrthoDB" id="9808747at2"/>
<dbReference type="InterPro" id="IPR047967">
    <property type="entry name" value="PolX_PHP"/>
</dbReference>
<evidence type="ECO:0000256" key="17">
    <source>
        <dbReference type="ARBA" id="ARBA00035726"/>
    </source>
</evidence>
<dbReference type="GO" id="GO:0006281">
    <property type="term" value="P:DNA repair"/>
    <property type="evidence" value="ECO:0007669"/>
    <property type="project" value="UniProtKB-KW"/>
</dbReference>
<dbReference type="PIRSF" id="PIRSF005047">
    <property type="entry name" value="UCP005047_YshC"/>
    <property type="match status" value="1"/>
</dbReference>
<dbReference type="InterPro" id="IPR004013">
    <property type="entry name" value="PHP_dom"/>
</dbReference>
<dbReference type="InterPro" id="IPR010996">
    <property type="entry name" value="HHH_MUS81"/>
</dbReference>
<dbReference type="Pfam" id="PF14792">
    <property type="entry name" value="DNA_pol_B_palm"/>
    <property type="match status" value="1"/>
</dbReference>
<evidence type="ECO:0000256" key="7">
    <source>
        <dbReference type="ARBA" id="ARBA00022634"/>
    </source>
</evidence>
<comment type="catalytic activity">
    <reaction evidence="18">
        <text>2'-deoxyribonucleotide-(2'-deoxyribose 5'-phosphate)-2'-deoxyribonucleotide-DNA = a 3'-end 2'-deoxyribonucleotide-(2,3-dehydro-2,3-deoxyribose 5'-phosphate)-DNA + a 5'-end 5'-phospho-2'-deoxyribonucleoside-DNA + H(+)</text>
        <dbReference type="Rhea" id="RHEA:66592"/>
        <dbReference type="Rhea" id="RHEA-COMP:13180"/>
        <dbReference type="Rhea" id="RHEA-COMP:16897"/>
        <dbReference type="Rhea" id="RHEA-COMP:17067"/>
        <dbReference type="ChEBI" id="CHEBI:15378"/>
        <dbReference type="ChEBI" id="CHEBI:136412"/>
        <dbReference type="ChEBI" id="CHEBI:157695"/>
        <dbReference type="ChEBI" id="CHEBI:167181"/>
        <dbReference type="EC" id="4.2.99.18"/>
    </reaction>
</comment>
<evidence type="ECO:0000256" key="1">
    <source>
        <dbReference type="ARBA" id="ARBA00001946"/>
    </source>
</evidence>
<dbReference type="InterPro" id="IPR029398">
    <property type="entry name" value="PolB_thumb"/>
</dbReference>
<keyword evidence="8" id="KW-0808">Transferase</keyword>
<dbReference type="InterPro" id="IPR027421">
    <property type="entry name" value="DNA_pol_lamdba_lyase_dom_sf"/>
</dbReference>
<evidence type="ECO:0000256" key="16">
    <source>
        <dbReference type="ARBA" id="ARBA00035717"/>
    </source>
</evidence>
<evidence type="ECO:0000256" key="4">
    <source>
        <dbReference type="ARBA" id="ARBA00012720"/>
    </source>
</evidence>
<dbReference type="Pfam" id="PF02811">
    <property type="entry name" value="PHP"/>
    <property type="match status" value="1"/>
</dbReference>
<dbReference type="GO" id="GO:0003887">
    <property type="term" value="F:DNA-directed DNA polymerase activity"/>
    <property type="evidence" value="ECO:0007669"/>
    <property type="project" value="UniProtKB-KW"/>
</dbReference>
<comment type="catalytic activity">
    <reaction evidence="19">
        <text>a 5'-end 2'-deoxyribose-2'-deoxyribonucleotide-DNA = (2E,4S)-4-hydroxypenten-2-al-5-phosphate + a 5'-end 5'-phospho-2'-deoxyribonucleoside-DNA + H(+)</text>
        <dbReference type="Rhea" id="RHEA:76255"/>
        <dbReference type="Rhea" id="RHEA-COMP:13180"/>
        <dbReference type="Rhea" id="RHEA-COMP:18657"/>
        <dbReference type="ChEBI" id="CHEBI:15378"/>
        <dbReference type="ChEBI" id="CHEBI:136412"/>
        <dbReference type="ChEBI" id="CHEBI:195194"/>
        <dbReference type="ChEBI" id="CHEBI:195195"/>
    </reaction>
</comment>
<evidence type="ECO:0000313" key="25">
    <source>
        <dbReference type="EMBL" id="GEP46039.1"/>
    </source>
</evidence>
<evidence type="ECO:0000256" key="14">
    <source>
        <dbReference type="ARBA" id="ARBA00023053"/>
    </source>
</evidence>
<comment type="subcellular location">
    <subcellularLocation>
        <location evidence="2">Cytoplasm</location>
    </subcellularLocation>
</comment>
<keyword evidence="26" id="KW-1185">Reference proteome</keyword>
<evidence type="ECO:0000256" key="9">
    <source>
        <dbReference type="ARBA" id="ARBA00022695"/>
    </source>
</evidence>